<dbReference type="CDD" id="cd06464">
    <property type="entry name" value="ACD_sHsps-like"/>
    <property type="match status" value="1"/>
</dbReference>
<dbReference type="PANTHER" id="PTHR11527">
    <property type="entry name" value="HEAT-SHOCK PROTEIN 20 FAMILY MEMBER"/>
    <property type="match status" value="1"/>
</dbReference>
<dbReference type="Pfam" id="PF00011">
    <property type="entry name" value="HSP20"/>
    <property type="match status" value="1"/>
</dbReference>
<reference evidence="4 5" key="1">
    <citation type="submission" date="2017-10" db="EMBL/GenBank/DDBJ databases">
        <title>Novel microbial diversity and functional potential in the marine mammal oral microbiome.</title>
        <authorList>
            <person name="Dudek N.K."/>
            <person name="Sun C.L."/>
            <person name="Burstein D."/>
            <person name="Kantor R.S."/>
            <person name="Aliaga Goltsman D.S."/>
            <person name="Bik E.M."/>
            <person name="Thomas B.C."/>
            <person name="Banfield J.F."/>
            <person name="Relman D.A."/>
        </authorList>
    </citation>
    <scope>NUCLEOTIDE SEQUENCE [LARGE SCALE GENOMIC DNA]</scope>
    <source>
        <strain evidence="4">DOLZORAL124_49_17</strain>
    </source>
</reference>
<evidence type="ECO:0000313" key="5">
    <source>
        <dbReference type="Proteomes" id="UP000229740"/>
    </source>
</evidence>
<dbReference type="Proteomes" id="UP000229740">
    <property type="component" value="Unassembled WGS sequence"/>
</dbReference>
<comment type="caution">
    <text evidence="4">The sequence shown here is derived from an EMBL/GenBank/DDBJ whole genome shotgun (WGS) entry which is preliminary data.</text>
</comment>
<dbReference type="Gene3D" id="2.60.40.790">
    <property type="match status" value="1"/>
</dbReference>
<evidence type="ECO:0000313" key="4">
    <source>
        <dbReference type="EMBL" id="PID58333.1"/>
    </source>
</evidence>
<dbReference type="InterPro" id="IPR002068">
    <property type="entry name" value="A-crystallin/Hsp20_dom"/>
</dbReference>
<proteinExistence type="inferred from homology"/>
<dbReference type="InterPro" id="IPR031107">
    <property type="entry name" value="Small_HSP"/>
</dbReference>
<gene>
    <name evidence="4" type="ORF">CSB45_04505</name>
</gene>
<comment type="similarity">
    <text evidence="1 2">Belongs to the small heat shock protein (HSP20) family.</text>
</comment>
<dbReference type="PROSITE" id="PS01031">
    <property type="entry name" value="SHSP"/>
    <property type="match status" value="1"/>
</dbReference>
<evidence type="ECO:0000259" key="3">
    <source>
        <dbReference type="PROSITE" id="PS01031"/>
    </source>
</evidence>
<name>A0A2G6E8B9_9BACT</name>
<evidence type="ECO:0000256" key="2">
    <source>
        <dbReference type="RuleBase" id="RU003616"/>
    </source>
</evidence>
<sequence length="156" mass="17814">MLARWEPFQGIRRRGNIFRDLSQMQEEMNRFFDDFFGEHQTHIAQGQWIPSIDVSESDGEVLVKAELPGMTHEDIEVNLQDNVLTLKGEKKQEKHDDKECFHCLERSYGSFTRSFSLPAGVKAEQISATFKDGVLAITLPKSEEVQPKKISINTAS</sequence>
<dbReference type="EMBL" id="PDPS01000023">
    <property type="protein sequence ID" value="PID58333.1"/>
    <property type="molecule type" value="Genomic_DNA"/>
</dbReference>
<organism evidence="4 5">
    <name type="scientific">candidate division KSB3 bacterium</name>
    <dbReference type="NCBI Taxonomy" id="2044937"/>
    <lineage>
        <taxon>Bacteria</taxon>
        <taxon>candidate division KSB3</taxon>
    </lineage>
</organism>
<protein>
    <submittedName>
        <fullName evidence="4">Molecular chaperone</fullName>
    </submittedName>
</protein>
<dbReference type="AlphaFoldDB" id="A0A2G6E8B9"/>
<feature type="domain" description="SHSP" evidence="3">
    <location>
        <begin position="43"/>
        <end position="155"/>
    </location>
</feature>
<evidence type="ECO:0000256" key="1">
    <source>
        <dbReference type="PROSITE-ProRule" id="PRU00285"/>
    </source>
</evidence>
<dbReference type="InterPro" id="IPR008978">
    <property type="entry name" value="HSP20-like_chaperone"/>
</dbReference>
<accession>A0A2G6E8B9</accession>
<dbReference type="SUPFAM" id="SSF49764">
    <property type="entry name" value="HSP20-like chaperones"/>
    <property type="match status" value="1"/>
</dbReference>